<gene>
    <name evidence="2" type="ORF">LCGC14_1895610</name>
</gene>
<feature type="region of interest" description="Disordered" evidence="1">
    <location>
        <begin position="445"/>
        <end position="475"/>
    </location>
</feature>
<protein>
    <submittedName>
        <fullName evidence="2">Uncharacterized protein</fullName>
    </submittedName>
</protein>
<sequence length="602" mass="61995">DSAAWDRAPGNAADGLLVNLGTNNDVDTELPAAAALGDGDANPTTPIVGAALMGWNTATWDRLVSSIAQGLEVDVTRVIPGTGATNLGKAIDSVAGAADVGVALLGIHDSSATHLTTAEGDYDTVRLSDYGAFQVAPEQHFTLDSLNATAGWAALNNDTVNLATTLKHVLGTNALTFDKVDGAANTIFAAIEKTISSVDLGGISPHDIIQTSCYIPDLADVTYLFVRLGTDASNYNEWRVPDTALTAATFEILVFNIGDAHFAGITGNGWNPSAVTYIAVGVAFDAETNALAGIVFDELSFHTNQHTSAELNAEVSSSVSSANVNLQKVGGSVTDKGAGNVSNGSQRVVLASDDVLTAAIRDAVELLDNAVYVDDADWVDDTSSHLLVGGLYQSALQTITDGDVGPFQVDVNGRLIVSPSTALDVSGAVVTVDLAGNNDVVAEGDVAHDAPDSGGGGPVKIGGRAQEPEAQPEEVADDDRVDALFDRNGYMRVRGDFNPQFADINDAGSGDNAIIAAQAAGKRIAVWSILLVSDGTVDIRFEDGAAGTPFTGQIPLQVREGFSTSAGGLVPLFVGSAATLLNLELSAAIAVHGFVSFTTIDD</sequence>
<accession>A0A0F9FYE2</accession>
<organism evidence="2">
    <name type="scientific">marine sediment metagenome</name>
    <dbReference type="NCBI Taxonomy" id="412755"/>
    <lineage>
        <taxon>unclassified sequences</taxon>
        <taxon>metagenomes</taxon>
        <taxon>ecological metagenomes</taxon>
    </lineage>
</organism>
<dbReference type="EMBL" id="LAZR01019757">
    <property type="protein sequence ID" value="KKL91348.1"/>
    <property type="molecule type" value="Genomic_DNA"/>
</dbReference>
<proteinExistence type="predicted"/>
<comment type="caution">
    <text evidence="2">The sequence shown here is derived from an EMBL/GenBank/DDBJ whole genome shotgun (WGS) entry which is preliminary data.</text>
</comment>
<evidence type="ECO:0000313" key="2">
    <source>
        <dbReference type="EMBL" id="KKL91348.1"/>
    </source>
</evidence>
<reference evidence="2" key="1">
    <citation type="journal article" date="2015" name="Nature">
        <title>Complex archaea that bridge the gap between prokaryotes and eukaryotes.</title>
        <authorList>
            <person name="Spang A."/>
            <person name="Saw J.H."/>
            <person name="Jorgensen S.L."/>
            <person name="Zaremba-Niedzwiedzka K."/>
            <person name="Martijn J."/>
            <person name="Lind A.E."/>
            <person name="van Eijk R."/>
            <person name="Schleper C."/>
            <person name="Guy L."/>
            <person name="Ettema T.J."/>
        </authorList>
    </citation>
    <scope>NUCLEOTIDE SEQUENCE</scope>
</reference>
<feature type="non-terminal residue" evidence="2">
    <location>
        <position position="1"/>
    </location>
</feature>
<dbReference type="AlphaFoldDB" id="A0A0F9FYE2"/>
<name>A0A0F9FYE2_9ZZZZ</name>
<evidence type="ECO:0000256" key="1">
    <source>
        <dbReference type="SAM" id="MobiDB-lite"/>
    </source>
</evidence>